<organism evidence="5 6">
    <name type="scientific">Sinorhizobium garamanticum</name>
    <dbReference type="NCBI Taxonomy" id="680247"/>
    <lineage>
        <taxon>Bacteria</taxon>
        <taxon>Pseudomonadati</taxon>
        <taxon>Pseudomonadota</taxon>
        <taxon>Alphaproteobacteria</taxon>
        <taxon>Hyphomicrobiales</taxon>
        <taxon>Rhizobiaceae</taxon>
        <taxon>Sinorhizobium/Ensifer group</taxon>
        <taxon>Sinorhizobium</taxon>
    </lineage>
</organism>
<dbReference type="NCBIfam" id="NF009201">
    <property type="entry name" value="PRK12549.1"/>
    <property type="match status" value="1"/>
</dbReference>
<dbReference type="Pfam" id="PF08501">
    <property type="entry name" value="Shikimate_dh_N"/>
    <property type="match status" value="1"/>
</dbReference>
<feature type="domain" description="Shikimate dehydrogenase substrate binding N-terminal" evidence="4">
    <location>
        <begin position="13"/>
        <end position="100"/>
    </location>
</feature>
<dbReference type="RefSeq" id="WP_280661826.1">
    <property type="nucleotide sequence ID" value="NZ_CP120374.1"/>
</dbReference>
<dbReference type="InterPro" id="IPR046346">
    <property type="entry name" value="Aminoacid_DH-like_N_sf"/>
</dbReference>
<dbReference type="InterPro" id="IPR022893">
    <property type="entry name" value="Shikimate_DH_fam"/>
</dbReference>
<keyword evidence="3" id="KW-0028">Amino-acid biosynthesis</keyword>
<dbReference type="Proteomes" id="UP001229355">
    <property type="component" value="Chromosome 2"/>
</dbReference>
<dbReference type="InterPro" id="IPR013708">
    <property type="entry name" value="Shikimate_DH-bd_N"/>
</dbReference>
<dbReference type="SUPFAM" id="SSF53223">
    <property type="entry name" value="Aminoacid dehydrogenase-like, N-terminal domain"/>
    <property type="match status" value="1"/>
</dbReference>
<evidence type="ECO:0000313" key="5">
    <source>
        <dbReference type="EMBL" id="WEX89855.1"/>
    </source>
</evidence>
<dbReference type="EMBL" id="CP120374">
    <property type="protein sequence ID" value="WEX89855.1"/>
    <property type="molecule type" value="Genomic_DNA"/>
</dbReference>
<evidence type="ECO:0000256" key="3">
    <source>
        <dbReference type="ARBA" id="ARBA00023141"/>
    </source>
</evidence>
<dbReference type="PANTHER" id="PTHR21089">
    <property type="entry name" value="SHIKIMATE DEHYDROGENASE"/>
    <property type="match status" value="1"/>
</dbReference>
<keyword evidence="2" id="KW-0560">Oxidoreductase</keyword>
<dbReference type="SUPFAM" id="SSF51735">
    <property type="entry name" value="NAD(P)-binding Rossmann-fold domains"/>
    <property type="match status" value="1"/>
</dbReference>
<sequence>MTETLVRSLRAGLIGSGIQASLTPAMHMAEGAAQGLRYEYELIDLNVLGATENDLPHIIADAERRGLAGLNITHPCKQAVISFLDELAPDARRLGAVNTVVLKGGRRYGHNTDWWGFAEGFRRGLPDADLASAVQLGAGGAGVATAYAALSLGLRRLTVLDRQLERAQSLAEMLSPIFPEADIVAGTDLAAAMRDASGLIHATPTGMTKYPGLPLDAELLDARHWVAEIVYFPLETALLREARRRGCRTLDGGGMAVFQAVGAFRLFTGLEPDAARMLGHFRALTG</sequence>
<dbReference type="Gene3D" id="3.40.50.720">
    <property type="entry name" value="NAD(P)-binding Rossmann-like Domain"/>
    <property type="match status" value="1"/>
</dbReference>
<evidence type="ECO:0000259" key="4">
    <source>
        <dbReference type="Pfam" id="PF08501"/>
    </source>
</evidence>
<dbReference type="Gene3D" id="3.40.50.10860">
    <property type="entry name" value="Leucine Dehydrogenase, chain A, domain 1"/>
    <property type="match status" value="1"/>
</dbReference>
<protein>
    <submittedName>
        <fullName evidence="5">Shikimate dehydrogenase</fullName>
    </submittedName>
</protein>
<name>A0ABY8DG22_9HYPH</name>
<keyword evidence="3" id="KW-0057">Aromatic amino acid biosynthesis</keyword>
<evidence type="ECO:0000313" key="6">
    <source>
        <dbReference type="Proteomes" id="UP001229355"/>
    </source>
</evidence>
<dbReference type="CDD" id="cd01065">
    <property type="entry name" value="NAD_bind_Shikimate_DH"/>
    <property type="match status" value="1"/>
</dbReference>
<evidence type="ECO:0000256" key="1">
    <source>
        <dbReference type="ARBA" id="ARBA00004871"/>
    </source>
</evidence>
<dbReference type="InterPro" id="IPR036291">
    <property type="entry name" value="NAD(P)-bd_dom_sf"/>
</dbReference>
<accession>A0ABY8DG22</accession>
<gene>
    <name evidence="5" type="ORF">PZN02_005180</name>
</gene>
<reference evidence="5 6" key="1">
    <citation type="submission" date="2023-03" db="EMBL/GenBank/DDBJ databases">
        <authorList>
            <person name="Kaur S."/>
            <person name="Espinosa-Saiz D."/>
            <person name="Velazquez E."/>
            <person name="Menendez E."/>
            <person name="diCenzo G.C."/>
        </authorList>
    </citation>
    <scope>NUCLEOTIDE SEQUENCE [LARGE SCALE GENOMIC DNA]</scope>
    <source>
        <strain evidence="5 6">LMG 24692</strain>
    </source>
</reference>
<comment type="pathway">
    <text evidence="1">Metabolic intermediate biosynthesis; chorismate biosynthesis; chorismate from D-erythrose 4-phosphate and phosphoenolpyruvate: step 4/7.</text>
</comment>
<proteinExistence type="predicted"/>
<evidence type="ECO:0000256" key="2">
    <source>
        <dbReference type="ARBA" id="ARBA00023002"/>
    </source>
</evidence>
<keyword evidence="6" id="KW-1185">Reference proteome</keyword>
<dbReference type="PANTHER" id="PTHR21089:SF1">
    <property type="entry name" value="BIFUNCTIONAL 3-DEHYDROQUINATE DEHYDRATASE_SHIKIMATE DEHYDROGENASE, CHLOROPLASTIC"/>
    <property type="match status" value="1"/>
</dbReference>